<keyword evidence="2" id="KW-1133">Transmembrane helix</keyword>
<keyword evidence="2" id="KW-0472">Membrane</keyword>
<evidence type="ECO:0000313" key="4">
    <source>
        <dbReference type="Proteomes" id="UP000809431"/>
    </source>
</evidence>
<feature type="region of interest" description="Disordered" evidence="1">
    <location>
        <begin position="239"/>
        <end position="258"/>
    </location>
</feature>
<dbReference type="Proteomes" id="UP000809431">
    <property type="component" value="Unassembled WGS sequence"/>
</dbReference>
<reference evidence="3 4" key="1">
    <citation type="submission" date="2021-01" db="EMBL/GenBank/DDBJ databases">
        <title>Draft Genome Sequence and Polyhydroxyalkanoate Biosynthetic Potential of Jeongeupia naejangsanensis Type Strain DSM 24253.</title>
        <authorList>
            <person name="Turrini P."/>
            <person name="Artuso I."/>
            <person name="Lugli G.A."/>
            <person name="Frangipani E."/>
            <person name="Ventura M."/>
            <person name="Visca P."/>
        </authorList>
    </citation>
    <scope>NUCLEOTIDE SEQUENCE [LARGE SCALE GENOMIC DNA]</scope>
    <source>
        <strain evidence="3 4">DSM 24253</strain>
    </source>
</reference>
<organism evidence="3 4">
    <name type="scientific">Jeongeupia naejangsanensis</name>
    <dbReference type="NCBI Taxonomy" id="613195"/>
    <lineage>
        <taxon>Bacteria</taxon>
        <taxon>Pseudomonadati</taxon>
        <taxon>Pseudomonadota</taxon>
        <taxon>Betaproteobacteria</taxon>
        <taxon>Neisseriales</taxon>
        <taxon>Chitinibacteraceae</taxon>
        <taxon>Jeongeupia</taxon>
    </lineage>
</organism>
<accession>A0ABS2BIF8</accession>
<evidence type="ECO:0000256" key="2">
    <source>
        <dbReference type="SAM" id="Phobius"/>
    </source>
</evidence>
<evidence type="ECO:0000256" key="1">
    <source>
        <dbReference type="SAM" id="MobiDB-lite"/>
    </source>
</evidence>
<proteinExistence type="predicted"/>
<dbReference type="EMBL" id="JAESND010000002">
    <property type="protein sequence ID" value="MBM3115250.1"/>
    <property type="molecule type" value="Genomic_DNA"/>
</dbReference>
<dbReference type="RefSeq" id="WP_203536935.1">
    <property type="nucleotide sequence ID" value="NZ_JAESND010000002.1"/>
</dbReference>
<evidence type="ECO:0008006" key="5">
    <source>
        <dbReference type="Google" id="ProtNLM"/>
    </source>
</evidence>
<keyword evidence="4" id="KW-1185">Reference proteome</keyword>
<comment type="caution">
    <text evidence="3">The sequence shown here is derived from an EMBL/GenBank/DDBJ whole genome shotgun (WGS) entry which is preliminary data.</text>
</comment>
<keyword evidence="2" id="KW-0812">Transmembrane</keyword>
<name>A0ABS2BIF8_9NEIS</name>
<gene>
    <name evidence="3" type="ORF">JMJ54_05360</name>
</gene>
<feature type="transmembrane region" description="Helical" evidence="2">
    <location>
        <begin position="32"/>
        <end position="56"/>
    </location>
</feature>
<protein>
    <recommendedName>
        <fullName evidence="5">DUF2875 domain-containing protein</fullName>
    </recommendedName>
</protein>
<evidence type="ECO:0000313" key="3">
    <source>
        <dbReference type="EMBL" id="MBM3115250.1"/>
    </source>
</evidence>
<sequence>MILNLSILIGLAVLWLGLLGFAIPFNAGAMSAPSLFGLLVLPPLVFALGIVLWRAWRTKREAARQEAEIDAQAKAQTDRVAQARQAHDAELLERQHFAECRAIWANVVAGEMPPWCDTAPPQALWMQGAPMTDVTDRTAAIADALSETLATAITETPALAWLPLYVQPGQGQDGRALLEQIKLSFNDALKEAGHDAATGTTCKFLPGNGSINDRVIALLRNDPTQPGLLLLACDSPLAEQPDDDEFEPLDPQQAEMQRWQGKPGQAVVLQLFTRAGLTAPADVDNLQSDGADPYQPYWERDHGKKDDASGWGRVPAQWRPGLIELAPIARIHLSRELYSDEALPKGNKLSQQLRGTVEGALINAGLRPLPFDPAEAGDDQSHTLAWLAHNCGGVDVGGQRLAAVATVLSYFESELNPINDASNVVTEFGDVGGARGALLNAIAITQAAQLQQPVLIAEFDGDTQIVSSIVSHALPEEHTA</sequence>